<dbReference type="EnsemblProtists" id="EKX51769">
    <property type="protein sequence ID" value="EKX51769"/>
    <property type="gene ID" value="GUITHDRAFT_102376"/>
</dbReference>
<comment type="function">
    <text evidence="1">Putative transcription factor.</text>
</comment>
<evidence type="ECO:0000259" key="8">
    <source>
        <dbReference type="PROSITE" id="PS51519"/>
    </source>
</evidence>
<name>L1JU08_GUITC</name>
<keyword evidence="2" id="KW-0805">Transcription regulation</keyword>
<dbReference type="PaxDb" id="55529-EKX51769"/>
<feature type="region of interest" description="Disordered" evidence="7">
    <location>
        <begin position="182"/>
        <end position="204"/>
    </location>
</feature>
<dbReference type="InterPro" id="IPR044607">
    <property type="entry name" value="RKD-like"/>
</dbReference>
<evidence type="ECO:0000313" key="9">
    <source>
        <dbReference type="EMBL" id="EKX51769.1"/>
    </source>
</evidence>
<dbReference type="AlphaFoldDB" id="L1JU08"/>
<reference evidence="11" key="2">
    <citation type="submission" date="2012-11" db="EMBL/GenBank/DDBJ databases">
        <authorList>
            <person name="Kuo A."/>
            <person name="Curtis B.A."/>
            <person name="Tanifuji G."/>
            <person name="Burki F."/>
            <person name="Gruber A."/>
            <person name="Irimia M."/>
            <person name="Maruyama S."/>
            <person name="Arias M.C."/>
            <person name="Ball S.G."/>
            <person name="Gile G.H."/>
            <person name="Hirakawa Y."/>
            <person name="Hopkins J.F."/>
            <person name="Rensing S.A."/>
            <person name="Schmutz J."/>
            <person name="Symeonidi A."/>
            <person name="Elias M."/>
            <person name="Eveleigh R.J."/>
            <person name="Herman E.K."/>
            <person name="Klute M.J."/>
            <person name="Nakayama T."/>
            <person name="Obornik M."/>
            <person name="Reyes-Prieto A."/>
            <person name="Armbrust E.V."/>
            <person name="Aves S.J."/>
            <person name="Beiko R.G."/>
            <person name="Coutinho P."/>
            <person name="Dacks J.B."/>
            <person name="Durnford D.G."/>
            <person name="Fast N.M."/>
            <person name="Green B.R."/>
            <person name="Grisdale C."/>
            <person name="Hempe F."/>
            <person name="Henrissat B."/>
            <person name="Hoppner M.P."/>
            <person name="Ishida K.-I."/>
            <person name="Kim E."/>
            <person name="Koreny L."/>
            <person name="Kroth P.G."/>
            <person name="Liu Y."/>
            <person name="Malik S.-B."/>
            <person name="Maier U.G."/>
            <person name="McRose D."/>
            <person name="Mock T."/>
            <person name="Neilson J.A."/>
            <person name="Onodera N.T."/>
            <person name="Poole A.M."/>
            <person name="Pritham E.J."/>
            <person name="Richards T.A."/>
            <person name="Rocap G."/>
            <person name="Roy S.W."/>
            <person name="Sarai C."/>
            <person name="Schaack S."/>
            <person name="Shirato S."/>
            <person name="Slamovits C.H."/>
            <person name="Spencer D.F."/>
            <person name="Suzuki S."/>
            <person name="Worden A.Z."/>
            <person name="Zauner S."/>
            <person name="Barry K."/>
            <person name="Bell C."/>
            <person name="Bharti A.K."/>
            <person name="Crow J.A."/>
            <person name="Grimwood J."/>
            <person name="Kramer R."/>
            <person name="Lindquist E."/>
            <person name="Lucas S."/>
            <person name="Salamov A."/>
            <person name="McFadden G.I."/>
            <person name="Lane C.E."/>
            <person name="Keeling P.J."/>
            <person name="Gray M.W."/>
            <person name="Grigoriev I.V."/>
            <person name="Archibald J.M."/>
        </authorList>
    </citation>
    <scope>NUCLEOTIDE SEQUENCE</scope>
    <source>
        <strain evidence="11">CCMP2712</strain>
    </source>
</reference>
<feature type="domain" description="RWP-RK" evidence="8">
    <location>
        <begin position="237"/>
        <end position="310"/>
    </location>
</feature>
<dbReference type="RefSeq" id="XP_005838749.1">
    <property type="nucleotide sequence ID" value="XM_005838692.1"/>
</dbReference>
<evidence type="ECO:0000256" key="4">
    <source>
        <dbReference type="ARBA" id="ARBA00023125"/>
    </source>
</evidence>
<dbReference type="InterPro" id="IPR003035">
    <property type="entry name" value="RWP-RK_dom"/>
</dbReference>
<evidence type="ECO:0000256" key="3">
    <source>
        <dbReference type="ARBA" id="ARBA00023054"/>
    </source>
</evidence>
<protein>
    <recommendedName>
        <fullName evidence="8">RWP-RK domain-containing protein</fullName>
    </recommendedName>
</protein>
<evidence type="ECO:0000256" key="5">
    <source>
        <dbReference type="ARBA" id="ARBA00023163"/>
    </source>
</evidence>
<evidence type="ECO:0000256" key="2">
    <source>
        <dbReference type="ARBA" id="ARBA00023015"/>
    </source>
</evidence>
<keyword evidence="11" id="KW-1185">Reference proteome</keyword>
<dbReference type="PANTHER" id="PTHR46373">
    <property type="entry name" value="PROTEIN RKD4"/>
    <property type="match status" value="1"/>
</dbReference>
<evidence type="ECO:0000256" key="6">
    <source>
        <dbReference type="ARBA" id="ARBA00023242"/>
    </source>
</evidence>
<dbReference type="GO" id="GO:0003677">
    <property type="term" value="F:DNA binding"/>
    <property type="evidence" value="ECO:0007669"/>
    <property type="project" value="UniProtKB-KW"/>
</dbReference>
<keyword evidence="5" id="KW-0804">Transcription</keyword>
<dbReference type="PROSITE" id="PS51519">
    <property type="entry name" value="RWP_RK"/>
    <property type="match status" value="1"/>
</dbReference>
<keyword evidence="6" id="KW-0539">Nucleus</keyword>
<sequence length="310" mass="34608">MHNLKSLREILSENGMSSGLESTETGICQMTPSLMNNKTVSSMSLLHNSYILTGDSMTSDHEKNFWLQRQAATSRPMDVNMDSFEKSSHEMDLTADTFLQQAAYINVLAQNPILVPGDFSQRIAWAGNCGLDNSNKHFLSNPNQTSFMSVLERATMIGQALPESQDPTELYHKYKEQIMKQESKIKEASGSESSEHEDSVVLSEQASSDDISKAVVASVGRRRRRNATDDVTIFPRRKAGQDKLGRNRPPIVISLPMLQRLFDLPQRAASKKLGICTTVMKKVCRRLGVCKWPYKESKARKLSSAVTSSD</sequence>
<evidence type="ECO:0000313" key="11">
    <source>
        <dbReference type="Proteomes" id="UP000011087"/>
    </source>
</evidence>
<dbReference type="OrthoDB" id="6270329at2759"/>
<dbReference type="Pfam" id="PF02042">
    <property type="entry name" value="RWP-RK"/>
    <property type="match status" value="1"/>
</dbReference>
<organism evidence="9">
    <name type="scientific">Guillardia theta (strain CCMP2712)</name>
    <name type="common">Cryptophyte</name>
    <dbReference type="NCBI Taxonomy" id="905079"/>
    <lineage>
        <taxon>Eukaryota</taxon>
        <taxon>Cryptophyceae</taxon>
        <taxon>Pyrenomonadales</taxon>
        <taxon>Geminigeraceae</taxon>
        <taxon>Guillardia</taxon>
    </lineage>
</organism>
<dbReference type="KEGG" id="gtt:GUITHDRAFT_102376"/>
<dbReference type="GO" id="GO:0003700">
    <property type="term" value="F:DNA-binding transcription factor activity"/>
    <property type="evidence" value="ECO:0007669"/>
    <property type="project" value="InterPro"/>
</dbReference>
<keyword evidence="4" id="KW-0238">DNA-binding</keyword>
<proteinExistence type="predicted"/>
<reference evidence="9 11" key="1">
    <citation type="journal article" date="2012" name="Nature">
        <title>Algal genomes reveal evolutionary mosaicism and the fate of nucleomorphs.</title>
        <authorList>
            <consortium name="DOE Joint Genome Institute"/>
            <person name="Curtis B.A."/>
            <person name="Tanifuji G."/>
            <person name="Burki F."/>
            <person name="Gruber A."/>
            <person name="Irimia M."/>
            <person name="Maruyama S."/>
            <person name="Arias M.C."/>
            <person name="Ball S.G."/>
            <person name="Gile G.H."/>
            <person name="Hirakawa Y."/>
            <person name="Hopkins J.F."/>
            <person name="Kuo A."/>
            <person name="Rensing S.A."/>
            <person name="Schmutz J."/>
            <person name="Symeonidi A."/>
            <person name="Elias M."/>
            <person name="Eveleigh R.J."/>
            <person name="Herman E.K."/>
            <person name="Klute M.J."/>
            <person name="Nakayama T."/>
            <person name="Obornik M."/>
            <person name="Reyes-Prieto A."/>
            <person name="Armbrust E.V."/>
            <person name="Aves S.J."/>
            <person name="Beiko R.G."/>
            <person name="Coutinho P."/>
            <person name="Dacks J.B."/>
            <person name="Durnford D.G."/>
            <person name="Fast N.M."/>
            <person name="Green B.R."/>
            <person name="Grisdale C.J."/>
            <person name="Hempel F."/>
            <person name="Henrissat B."/>
            <person name="Hoppner M.P."/>
            <person name="Ishida K."/>
            <person name="Kim E."/>
            <person name="Koreny L."/>
            <person name="Kroth P.G."/>
            <person name="Liu Y."/>
            <person name="Malik S.B."/>
            <person name="Maier U.G."/>
            <person name="McRose D."/>
            <person name="Mock T."/>
            <person name="Neilson J.A."/>
            <person name="Onodera N.T."/>
            <person name="Poole A.M."/>
            <person name="Pritham E.J."/>
            <person name="Richards T.A."/>
            <person name="Rocap G."/>
            <person name="Roy S.W."/>
            <person name="Sarai C."/>
            <person name="Schaack S."/>
            <person name="Shirato S."/>
            <person name="Slamovits C.H."/>
            <person name="Spencer D.F."/>
            <person name="Suzuki S."/>
            <person name="Worden A.Z."/>
            <person name="Zauner S."/>
            <person name="Barry K."/>
            <person name="Bell C."/>
            <person name="Bharti A.K."/>
            <person name="Crow J.A."/>
            <person name="Grimwood J."/>
            <person name="Kramer R."/>
            <person name="Lindquist E."/>
            <person name="Lucas S."/>
            <person name="Salamov A."/>
            <person name="McFadden G.I."/>
            <person name="Lane C.E."/>
            <person name="Keeling P.J."/>
            <person name="Gray M.W."/>
            <person name="Grigoriev I.V."/>
            <person name="Archibald J.M."/>
        </authorList>
    </citation>
    <scope>NUCLEOTIDE SEQUENCE</scope>
    <source>
        <strain evidence="9 11">CCMP2712</strain>
    </source>
</reference>
<dbReference type="Proteomes" id="UP000011087">
    <property type="component" value="Unassembled WGS sequence"/>
</dbReference>
<dbReference type="EMBL" id="JH992974">
    <property type="protein sequence ID" value="EKX51769.1"/>
    <property type="molecule type" value="Genomic_DNA"/>
</dbReference>
<dbReference type="PANTHER" id="PTHR46373:SF2">
    <property type="entry name" value="RWP-RK DOMAIN-CONTAINING PROTEIN"/>
    <property type="match status" value="1"/>
</dbReference>
<evidence type="ECO:0000313" key="10">
    <source>
        <dbReference type="EnsemblProtists" id="EKX51769"/>
    </source>
</evidence>
<accession>L1JU08</accession>
<dbReference type="HOGENOM" id="CLU_898469_0_0_1"/>
<reference evidence="10" key="3">
    <citation type="submission" date="2016-03" db="UniProtKB">
        <authorList>
            <consortium name="EnsemblProtists"/>
        </authorList>
    </citation>
    <scope>IDENTIFICATION</scope>
</reference>
<evidence type="ECO:0000256" key="7">
    <source>
        <dbReference type="SAM" id="MobiDB-lite"/>
    </source>
</evidence>
<feature type="compositionally biased region" description="Basic and acidic residues" evidence="7">
    <location>
        <begin position="182"/>
        <end position="199"/>
    </location>
</feature>
<evidence type="ECO:0000256" key="1">
    <source>
        <dbReference type="ARBA" id="ARBA00004049"/>
    </source>
</evidence>
<keyword evidence="3" id="KW-0175">Coiled coil</keyword>
<gene>
    <name evidence="9" type="ORF">GUITHDRAFT_102376</name>
</gene>
<dbReference type="GeneID" id="17308554"/>